<dbReference type="InterPro" id="IPR036515">
    <property type="entry name" value="Transposase_17_sf"/>
</dbReference>
<evidence type="ECO:0000313" key="3">
    <source>
        <dbReference type="EMBL" id="GGO74694.1"/>
    </source>
</evidence>
<keyword evidence="4" id="KW-1185">Reference proteome</keyword>
<dbReference type="Gene3D" id="3.30.70.1290">
    <property type="entry name" value="Transposase IS200-like"/>
    <property type="match status" value="1"/>
</dbReference>
<dbReference type="SUPFAM" id="SSF143422">
    <property type="entry name" value="Transposase IS200-like"/>
    <property type="match status" value="1"/>
</dbReference>
<protein>
    <recommendedName>
        <fullName evidence="2">Transposase IS200-like domain-containing protein</fullName>
    </recommendedName>
</protein>
<feature type="region of interest" description="Disordered" evidence="1">
    <location>
        <begin position="68"/>
        <end position="94"/>
    </location>
</feature>
<name>A0A918DM98_9ACTN</name>
<evidence type="ECO:0000259" key="2">
    <source>
        <dbReference type="Pfam" id="PF01797"/>
    </source>
</evidence>
<gene>
    <name evidence="3" type="ORF">GCM10012289_47970</name>
</gene>
<dbReference type="EMBL" id="BMNH01000016">
    <property type="protein sequence ID" value="GGO74694.1"/>
    <property type="molecule type" value="Genomic_DNA"/>
</dbReference>
<dbReference type="Pfam" id="PF01797">
    <property type="entry name" value="Y1_Tnp"/>
    <property type="match status" value="1"/>
</dbReference>
<reference evidence="3" key="2">
    <citation type="submission" date="2020-09" db="EMBL/GenBank/DDBJ databases">
        <authorList>
            <person name="Sun Q."/>
            <person name="Zhou Y."/>
        </authorList>
    </citation>
    <scope>NUCLEOTIDE SEQUENCE</scope>
    <source>
        <strain evidence="3">CGMCC 4.7368</strain>
    </source>
</reference>
<proteinExistence type="predicted"/>
<dbReference type="AlphaFoldDB" id="A0A918DM98"/>
<evidence type="ECO:0000256" key="1">
    <source>
        <dbReference type="SAM" id="MobiDB-lite"/>
    </source>
</evidence>
<dbReference type="GO" id="GO:0004803">
    <property type="term" value="F:transposase activity"/>
    <property type="evidence" value="ECO:0007669"/>
    <property type="project" value="InterPro"/>
</dbReference>
<feature type="domain" description="Transposase IS200-like" evidence="2">
    <location>
        <begin position="15"/>
        <end position="90"/>
    </location>
</feature>
<dbReference type="InterPro" id="IPR002686">
    <property type="entry name" value="Transposase_17"/>
</dbReference>
<dbReference type="Proteomes" id="UP000646523">
    <property type="component" value="Unassembled WGS sequence"/>
</dbReference>
<feature type="region of interest" description="Disordered" evidence="1">
    <location>
        <begin position="1"/>
        <end position="22"/>
    </location>
</feature>
<dbReference type="RefSeq" id="WP_225263154.1">
    <property type="nucleotide sequence ID" value="NZ_BMNH01000016.1"/>
</dbReference>
<evidence type="ECO:0000313" key="4">
    <source>
        <dbReference type="Proteomes" id="UP000646523"/>
    </source>
</evidence>
<sequence>MIEVCDSLGKGSRPEFNGEEDHLHPLAHHLPKAALSTPVNSRKGVSARLLRHPAPTRKYPRDAHFCSRSSFDTSRGGAPPSIVNEYISNQKPPG</sequence>
<dbReference type="GO" id="GO:0003677">
    <property type="term" value="F:DNA binding"/>
    <property type="evidence" value="ECO:0007669"/>
    <property type="project" value="InterPro"/>
</dbReference>
<reference evidence="3" key="1">
    <citation type="journal article" date="2014" name="Int. J. Syst. Evol. Microbiol.">
        <title>Complete genome sequence of Corynebacterium casei LMG S-19264T (=DSM 44701T), isolated from a smear-ripened cheese.</title>
        <authorList>
            <consortium name="US DOE Joint Genome Institute (JGI-PGF)"/>
            <person name="Walter F."/>
            <person name="Albersmeier A."/>
            <person name="Kalinowski J."/>
            <person name="Ruckert C."/>
        </authorList>
    </citation>
    <scope>NUCLEOTIDE SEQUENCE</scope>
    <source>
        <strain evidence="3">CGMCC 4.7368</strain>
    </source>
</reference>
<accession>A0A918DM98</accession>
<dbReference type="GO" id="GO:0006313">
    <property type="term" value="P:DNA transposition"/>
    <property type="evidence" value="ECO:0007669"/>
    <property type="project" value="InterPro"/>
</dbReference>
<comment type="caution">
    <text evidence="3">The sequence shown here is derived from an EMBL/GenBank/DDBJ whole genome shotgun (WGS) entry which is preliminary data.</text>
</comment>
<organism evidence="3 4">
    <name type="scientific">Nonomuraea cavernae</name>
    <dbReference type="NCBI Taxonomy" id="2045107"/>
    <lineage>
        <taxon>Bacteria</taxon>
        <taxon>Bacillati</taxon>
        <taxon>Actinomycetota</taxon>
        <taxon>Actinomycetes</taxon>
        <taxon>Streptosporangiales</taxon>
        <taxon>Streptosporangiaceae</taxon>
        <taxon>Nonomuraea</taxon>
    </lineage>
</organism>